<dbReference type="GO" id="GO:0006694">
    <property type="term" value="P:steroid biosynthetic process"/>
    <property type="evidence" value="ECO:0007669"/>
    <property type="project" value="InterPro"/>
</dbReference>
<proteinExistence type="inferred from homology"/>
<dbReference type="EMBL" id="MU006565">
    <property type="protein sequence ID" value="KAF2749650.1"/>
    <property type="molecule type" value="Genomic_DNA"/>
</dbReference>
<name>A0A6A6VJC8_9PLEO</name>
<evidence type="ECO:0000256" key="1">
    <source>
        <dbReference type="ARBA" id="ARBA00009219"/>
    </source>
</evidence>
<dbReference type="InterPro" id="IPR036291">
    <property type="entry name" value="NAD(P)-bd_dom_sf"/>
</dbReference>
<dbReference type="AlphaFoldDB" id="A0A6A6VJC8"/>
<evidence type="ECO:0000259" key="3">
    <source>
        <dbReference type="Pfam" id="PF01073"/>
    </source>
</evidence>
<dbReference type="Pfam" id="PF01073">
    <property type="entry name" value="3Beta_HSD"/>
    <property type="match status" value="1"/>
</dbReference>
<comment type="similarity">
    <text evidence="1">Belongs to the 3-beta-HSD family.</text>
</comment>
<dbReference type="InterPro" id="IPR002225">
    <property type="entry name" value="3Beta_OHSteriod_DH/Estase"/>
</dbReference>
<sequence>MPSTKVLITGGTGFLGTELLRLLTTQTSHSITALDLNPPPPGTQVFPNVQYIRCNVLDSSALQATFASLKPDAVIHTVGLYYVGDNRYSMKKGDAMFEVNVEGTSNVVSAAKEAGVRVFVHTSSFAVLVDELGVDFRNADEEWSVGKARLAYGMSKVLEAEKIVLAANSPTFRTCALRSAAIFGPGDPVVIPTIHNLIARGETPFVLGSGTNLVEFVHVTNVAHAHLLALSNLLSSGTAAGEAFYITNGEPVASRAFCLAIWKHFGHVPPFSVSIPKSLAWWAGWAAEWAAWLTGKESSLSRGLIMDGSAERYMNIGKARKVLGYEVLVGLEDGLRDACEYYKKQLEGRKVDKTR</sequence>
<reference evidence="4" key="1">
    <citation type="journal article" date="2020" name="Stud. Mycol.">
        <title>101 Dothideomycetes genomes: a test case for predicting lifestyles and emergence of pathogens.</title>
        <authorList>
            <person name="Haridas S."/>
            <person name="Albert R."/>
            <person name="Binder M."/>
            <person name="Bloem J."/>
            <person name="Labutti K."/>
            <person name="Salamov A."/>
            <person name="Andreopoulos B."/>
            <person name="Baker S."/>
            <person name="Barry K."/>
            <person name="Bills G."/>
            <person name="Bluhm B."/>
            <person name="Cannon C."/>
            <person name="Castanera R."/>
            <person name="Culley D."/>
            <person name="Daum C."/>
            <person name="Ezra D."/>
            <person name="Gonzalez J."/>
            <person name="Henrissat B."/>
            <person name="Kuo A."/>
            <person name="Liang C."/>
            <person name="Lipzen A."/>
            <person name="Lutzoni F."/>
            <person name="Magnuson J."/>
            <person name="Mondo S."/>
            <person name="Nolan M."/>
            <person name="Ohm R."/>
            <person name="Pangilinan J."/>
            <person name="Park H.-J."/>
            <person name="Ramirez L."/>
            <person name="Alfaro M."/>
            <person name="Sun H."/>
            <person name="Tritt A."/>
            <person name="Yoshinaga Y."/>
            <person name="Zwiers L.-H."/>
            <person name="Turgeon B."/>
            <person name="Goodwin S."/>
            <person name="Spatafora J."/>
            <person name="Crous P."/>
            <person name="Grigoriev I."/>
        </authorList>
    </citation>
    <scope>NUCLEOTIDE SEQUENCE</scope>
    <source>
        <strain evidence="4">CBS 119925</strain>
    </source>
</reference>
<keyword evidence="2" id="KW-0560">Oxidoreductase</keyword>
<dbReference type="Gene3D" id="3.40.50.720">
    <property type="entry name" value="NAD(P)-binding Rossmann-like Domain"/>
    <property type="match status" value="1"/>
</dbReference>
<keyword evidence="5" id="KW-1185">Reference proteome</keyword>
<evidence type="ECO:0000256" key="2">
    <source>
        <dbReference type="ARBA" id="ARBA00023002"/>
    </source>
</evidence>
<dbReference type="GO" id="GO:0016616">
    <property type="term" value="F:oxidoreductase activity, acting on the CH-OH group of donors, NAD or NADP as acceptor"/>
    <property type="evidence" value="ECO:0007669"/>
    <property type="project" value="InterPro"/>
</dbReference>
<dbReference type="InterPro" id="IPR050177">
    <property type="entry name" value="Lipid_A_modif_metabolic_enz"/>
</dbReference>
<evidence type="ECO:0000313" key="4">
    <source>
        <dbReference type="EMBL" id="KAF2749650.1"/>
    </source>
</evidence>
<evidence type="ECO:0000313" key="5">
    <source>
        <dbReference type="Proteomes" id="UP000799440"/>
    </source>
</evidence>
<protein>
    <submittedName>
        <fullName evidence="4">C-3 sterol dehydrogenase/C-4 decarboxylase-like protein</fullName>
    </submittedName>
</protein>
<accession>A0A6A6VJC8</accession>
<dbReference type="PANTHER" id="PTHR43245:SF51">
    <property type="entry name" value="SHORT CHAIN DEHYDROGENASE_REDUCTASE FAMILY 42E, MEMBER 2"/>
    <property type="match status" value="1"/>
</dbReference>
<feature type="domain" description="3-beta hydroxysteroid dehydrogenase/isomerase" evidence="3">
    <location>
        <begin position="7"/>
        <end position="274"/>
    </location>
</feature>
<organism evidence="4 5">
    <name type="scientific">Sporormia fimetaria CBS 119925</name>
    <dbReference type="NCBI Taxonomy" id="1340428"/>
    <lineage>
        <taxon>Eukaryota</taxon>
        <taxon>Fungi</taxon>
        <taxon>Dikarya</taxon>
        <taxon>Ascomycota</taxon>
        <taxon>Pezizomycotina</taxon>
        <taxon>Dothideomycetes</taxon>
        <taxon>Pleosporomycetidae</taxon>
        <taxon>Pleosporales</taxon>
        <taxon>Sporormiaceae</taxon>
        <taxon>Sporormia</taxon>
    </lineage>
</organism>
<gene>
    <name evidence="4" type="ORF">M011DRAFT_492732</name>
</gene>
<dbReference type="PANTHER" id="PTHR43245">
    <property type="entry name" value="BIFUNCTIONAL POLYMYXIN RESISTANCE PROTEIN ARNA"/>
    <property type="match status" value="1"/>
</dbReference>
<dbReference type="Proteomes" id="UP000799440">
    <property type="component" value="Unassembled WGS sequence"/>
</dbReference>
<dbReference type="SUPFAM" id="SSF51735">
    <property type="entry name" value="NAD(P)-binding Rossmann-fold domains"/>
    <property type="match status" value="1"/>
</dbReference>
<dbReference type="OrthoDB" id="331544at2759"/>